<dbReference type="CDD" id="cd02440">
    <property type="entry name" value="AdoMet_MTases"/>
    <property type="match status" value="1"/>
</dbReference>
<evidence type="ECO:0000313" key="3">
    <source>
        <dbReference type="Proteomes" id="UP001183615"/>
    </source>
</evidence>
<feature type="domain" description="Methyltransferase type 11" evidence="1">
    <location>
        <begin position="10"/>
        <end position="51"/>
    </location>
</feature>
<evidence type="ECO:0000259" key="1">
    <source>
        <dbReference type="Pfam" id="PF08241"/>
    </source>
</evidence>
<comment type="caution">
    <text evidence="2">The sequence shown here is derived from an EMBL/GenBank/DDBJ whole genome shotgun (WGS) entry which is preliminary data.</text>
</comment>
<dbReference type="RefSeq" id="WP_311620548.1">
    <property type="nucleotide sequence ID" value="NZ_JAVREV010000019.1"/>
</dbReference>
<dbReference type="Gene3D" id="2.20.25.110">
    <property type="entry name" value="S-adenosyl-L-methionine-dependent methyltransferases"/>
    <property type="match status" value="1"/>
</dbReference>
<dbReference type="Proteomes" id="UP001183615">
    <property type="component" value="Unassembled WGS sequence"/>
</dbReference>
<name>A0ABU2SBN5_9ACTN</name>
<dbReference type="GO" id="GO:0032259">
    <property type="term" value="P:methylation"/>
    <property type="evidence" value="ECO:0007669"/>
    <property type="project" value="UniProtKB-KW"/>
</dbReference>
<dbReference type="SUPFAM" id="SSF53335">
    <property type="entry name" value="S-adenosyl-L-methionine-dependent methyltransferases"/>
    <property type="match status" value="1"/>
</dbReference>
<dbReference type="GO" id="GO:0008168">
    <property type="term" value="F:methyltransferase activity"/>
    <property type="evidence" value="ECO:0007669"/>
    <property type="project" value="UniProtKB-KW"/>
</dbReference>
<dbReference type="EC" id="2.1.1.-" evidence="2"/>
<gene>
    <name evidence="2" type="ORF">RM779_27920</name>
</gene>
<sequence length="164" mass="18520">MSKPSCRPFPLDDEFDAVVSTGALVHLPNDTTLLRTFESVHRVLRPGGTFTFDMYTERHAESWVAHTTPTARVIESGPFTLLMSITRTAIKGTYNWHGLMFLRDDTTQAYVRRSETHQLYAWAQEQIVGLGARAGFGDIEVFDNFTRQPTGSQTVCETYVMVKP</sequence>
<dbReference type="EMBL" id="JAVREV010000019">
    <property type="protein sequence ID" value="MDT0446394.1"/>
    <property type="molecule type" value="Genomic_DNA"/>
</dbReference>
<protein>
    <submittedName>
        <fullName evidence="2">Class I SAM-dependent methyltransferase</fullName>
        <ecNumber evidence="2">2.1.1.-</ecNumber>
    </submittedName>
</protein>
<dbReference type="Gene3D" id="3.40.50.150">
    <property type="entry name" value="Vaccinia Virus protein VP39"/>
    <property type="match status" value="1"/>
</dbReference>
<accession>A0ABU2SBN5</accession>
<keyword evidence="3" id="KW-1185">Reference proteome</keyword>
<dbReference type="InterPro" id="IPR029063">
    <property type="entry name" value="SAM-dependent_MTases_sf"/>
</dbReference>
<proteinExistence type="predicted"/>
<reference evidence="3" key="1">
    <citation type="submission" date="2023-07" db="EMBL/GenBank/DDBJ databases">
        <title>30 novel species of actinomycetes from the DSMZ collection.</title>
        <authorList>
            <person name="Nouioui I."/>
        </authorList>
    </citation>
    <scope>NUCLEOTIDE SEQUENCE [LARGE SCALE GENOMIC DNA]</scope>
    <source>
        <strain evidence="3">DSM 41886</strain>
    </source>
</reference>
<dbReference type="Pfam" id="PF08241">
    <property type="entry name" value="Methyltransf_11"/>
    <property type="match status" value="1"/>
</dbReference>
<evidence type="ECO:0000313" key="2">
    <source>
        <dbReference type="EMBL" id="MDT0446394.1"/>
    </source>
</evidence>
<organism evidence="2 3">
    <name type="scientific">Streptomyces johnsoniae</name>
    <dbReference type="NCBI Taxonomy" id="3075532"/>
    <lineage>
        <taxon>Bacteria</taxon>
        <taxon>Bacillati</taxon>
        <taxon>Actinomycetota</taxon>
        <taxon>Actinomycetes</taxon>
        <taxon>Kitasatosporales</taxon>
        <taxon>Streptomycetaceae</taxon>
        <taxon>Streptomyces</taxon>
    </lineage>
</organism>
<keyword evidence="2" id="KW-0489">Methyltransferase</keyword>
<keyword evidence="2" id="KW-0808">Transferase</keyword>
<dbReference type="InterPro" id="IPR013216">
    <property type="entry name" value="Methyltransf_11"/>
</dbReference>